<dbReference type="Proteomes" id="UP000824321">
    <property type="component" value="Chromosome"/>
</dbReference>
<gene>
    <name evidence="1" type="ORF">K3136_03220</name>
</gene>
<keyword evidence="2" id="KW-1185">Reference proteome</keyword>
<evidence type="ECO:0000313" key="1">
    <source>
        <dbReference type="EMBL" id="QZD95750.1"/>
    </source>
</evidence>
<dbReference type="EMBL" id="CP081294">
    <property type="protein sequence ID" value="QZD95750.1"/>
    <property type="molecule type" value="Genomic_DNA"/>
</dbReference>
<dbReference type="Gene3D" id="2.40.400.10">
    <property type="entry name" value="Acetoacetate decarboxylase-like"/>
    <property type="match status" value="1"/>
</dbReference>
<proteinExistence type="predicted"/>
<name>A0ABX9A3A2_9SPHN</name>
<evidence type="ECO:0000313" key="2">
    <source>
        <dbReference type="Proteomes" id="UP000824321"/>
    </source>
</evidence>
<reference evidence="1 2" key="1">
    <citation type="submission" date="2021-08" db="EMBL/GenBank/DDBJ databases">
        <title>Comparative Genomics Analysis of the Genus Qipengyuania Reveals Extensive Genetic Diversity and Metabolic Versatility, Including the Description of Fifteen Novel Species.</title>
        <authorList>
            <person name="Liu Y."/>
        </authorList>
    </citation>
    <scope>NUCLEOTIDE SEQUENCE [LARGE SCALE GENOMIC DNA]</scope>
    <source>
        <strain evidence="1 2">1NDH1</strain>
    </source>
</reference>
<dbReference type="InterPro" id="IPR023375">
    <property type="entry name" value="ADC_dom_sf"/>
</dbReference>
<protein>
    <submittedName>
        <fullName evidence="1">Acetoacetate decarboxylase family protein</fullName>
    </submittedName>
</protein>
<dbReference type="RefSeq" id="WP_221431479.1">
    <property type="nucleotide sequence ID" value="NZ_CP081294.1"/>
</dbReference>
<dbReference type="SUPFAM" id="SSF160104">
    <property type="entry name" value="Acetoacetate decarboxylase-like"/>
    <property type="match status" value="1"/>
</dbReference>
<organism evidence="1 2">
    <name type="scientific">Qipengyuania gelatinilytica</name>
    <dbReference type="NCBI Taxonomy" id="2867231"/>
    <lineage>
        <taxon>Bacteria</taxon>
        <taxon>Pseudomonadati</taxon>
        <taxon>Pseudomonadota</taxon>
        <taxon>Alphaproteobacteria</taxon>
        <taxon>Sphingomonadales</taxon>
        <taxon>Erythrobacteraceae</taxon>
        <taxon>Qipengyuania</taxon>
    </lineage>
</organism>
<accession>A0ABX9A3A2</accession>
<sequence length="382" mass="42536">MIGGETFVPYVQSAISQDVPPPYHFPNVRVNTFIWAADMAKVQAYCDTYLNLGTASERGFHYRPLAAWPYATLMFLDYPEMISSARDVFDFGETPYPDRGITSQREAFVAIPVVRYGTNPLTAITRAAVEWIVPVIVVSEPWSSVCGREMLGLGKLLAEIDFGENQEPDSFFGKVRLPSWKDGAPHEVQAYRDFVTVTTGAPMPTATPQGDEQSLFSLLDTPQASALIATMSKLSNFMNFVSLGTIPTVMRTVGLKQYRDAKHPDKAVYQALVTCRSYFSNLRSIEFYNEQDVDISFNSEGSFRQIISTLISSPKVGLGATMSTHPVAAFRFCADIDYDQMRVIHEFPIDGIDGIQPRAARSDLTAPLFRPMKGLLEGLFKR</sequence>